<dbReference type="InterPro" id="IPR008271">
    <property type="entry name" value="Ser/Thr_kinase_AS"/>
</dbReference>
<dbReference type="InterPro" id="IPR000719">
    <property type="entry name" value="Prot_kinase_dom"/>
</dbReference>
<dbReference type="GO" id="GO:0017148">
    <property type="term" value="P:negative regulation of translation"/>
    <property type="evidence" value="ECO:0007669"/>
    <property type="project" value="UniProtKB-KW"/>
</dbReference>
<dbReference type="GO" id="GO:0005634">
    <property type="term" value="C:nucleus"/>
    <property type="evidence" value="ECO:0007669"/>
    <property type="project" value="TreeGrafter"/>
</dbReference>
<accession>A0A8S1C7E7</accession>
<keyword evidence="13" id="KW-1185">Reference proteome</keyword>
<dbReference type="OrthoDB" id="1405469at2759"/>
<evidence type="ECO:0000313" key="13">
    <source>
        <dbReference type="Proteomes" id="UP000494165"/>
    </source>
</evidence>
<dbReference type="GO" id="GO:0004694">
    <property type="term" value="F:eukaryotic translation initiation factor 2alpha kinase activity"/>
    <property type="evidence" value="ECO:0007669"/>
    <property type="project" value="TreeGrafter"/>
</dbReference>
<evidence type="ECO:0000256" key="7">
    <source>
        <dbReference type="ARBA" id="ARBA00023193"/>
    </source>
</evidence>
<dbReference type="Proteomes" id="UP000494165">
    <property type="component" value="Unassembled WGS sequence"/>
</dbReference>
<evidence type="ECO:0000256" key="3">
    <source>
        <dbReference type="ARBA" id="ARBA00022679"/>
    </source>
</evidence>
<dbReference type="GO" id="GO:0005524">
    <property type="term" value="F:ATP binding"/>
    <property type="evidence" value="ECO:0007669"/>
    <property type="project" value="UniProtKB-KW"/>
</dbReference>
<reference evidence="12 13" key="1">
    <citation type="submission" date="2020-04" db="EMBL/GenBank/DDBJ databases">
        <authorList>
            <person name="Alioto T."/>
            <person name="Alioto T."/>
            <person name="Gomez Garrido J."/>
        </authorList>
    </citation>
    <scope>NUCLEOTIDE SEQUENCE [LARGE SCALE GENOMIC DNA]</scope>
</reference>
<evidence type="ECO:0000256" key="4">
    <source>
        <dbReference type="ARBA" id="ARBA00022741"/>
    </source>
</evidence>
<gene>
    <name evidence="12" type="ORF">CLODIP_2_CD09906</name>
</gene>
<dbReference type="EC" id="2.7.11.1" evidence="1"/>
<dbReference type="EMBL" id="CADEPI010000013">
    <property type="protein sequence ID" value="CAB3363794.1"/>
    <property type="molecule type" value="Genomic_DNA"/>
</dbReference>
<evidence type="ECO:0000256" key="5">
    <source>
        <dbReference type="ARBA" id="ARBA00022777"/>
    </source>
</evidence>
<comment type="caution">
    <text evidence="12">The sequence shown here is derived from an EMBL/GenBank/DDBJ whole genome shotgun (WGS) entry which is preliminary data.</text>
</comment>
<keyword evidence="4" id="KW-0547">Nucleotide-binding</keyword>
<feature type="domain" description="Protein kinase" evidence="11">
    <location>
        <begin position="53"/>
        <end position="364"/>
    </location>
</feature>
<evidence type="ECO:0000256" key="6">
    <source>
        <dbReference type="ARBA" id="ARBA00022840"/>
    </source>
</evidence>
<dbReference type="Gene3D" id="1.10.510.10">
    <property type="entry name" value="Transferase(Phosphotransferase) domain 1"/>
    <property type="match status" value="1"/>
</dbReference>
<dbReference type="GO" id="GO:0005737">
    <property type="term" value="C:cytoplasm"/>
    <property type="evidence" value="ECO:0007669"/>
    <property type="project" value="TreeGrafter"/>
</dbReference>
<dbReference type="InterPro" id="IPR050339">
    <property type="entry name" value="CC_SR_Kinase"/>
</dbReference>
<evidence type="ECO:0000256" key="2">
    <source>
        <dbReference type="ARBA" id="ARBA00022527"/>
    </source>
</evidence>
<evidence type="ECO:0000256" key="8">
    <source>
        <dbReference type="ARBA" id="ARBA00037982"/>
    </source>
</evidence>
<dbReference type="PANTHER" id="PTHR11042:SF160">
    <property type="entry name" value="EUKARYOTIC TRANSLATION INITIATION FACTOR 2-ALPHA KINASE 1"/>
    <property type="match status" value="1"/>
</dbReference>
<organism evidence="12 13">
    <name type="scientific">Cloeon dipterum</name>
    <dbReference type="NCBI Taxonomy" id="197152"/>
    <lineage>
        <taxon>Eukaryota</taxon>
        <taxon>Metazoa</taxon>
        <taxon>Ecdysozoa</taxon>
        <taxon>Arthropoda</taxon>
        <taxon>Hexapoda</taxon>
        <taxon>Insecta</taxon>
        <taxon>Pterygota</taxon>
        <taxon>Palaeoptera</taxon>
        <taxon>Ephemeroptera</taxon>
        <taxon>Pisciforma</taxon>
        <taxon>Baetidae</taxon>
        <taxon>Cloeon</taxon>
    </lineage>
</organism>
<keyword evidence="3" id="KW-0808">Transferase</keyword>
<comment type="catalytic activity">
    <reaction evidence="10">
        <text>L-seryl-[protein] + ATP = O-phospho-L-seryl-[protein] + ADP + H(+)</text>
        <dbReference type="Rhea" id="RHEA:17989"/>
        <dbReference type="Rhea" id="RHEA-COMP:9863"/>
        <dbReference type="Rhea" id="RHEA-COMP:11604"/>
        <dbReference type="ChEBI" id="CHEBI:15378"/>
        <dbReference type="ChEBI" id="CHEBI:29999"/>
        <dbReference type="ChEBI" id="CHEBI:30616"/>
        <dbReference type="ChEBI" id="CHEBI:83421"/>
        <dbReference type="ChEBI" id="CHEBI:456216"/>
        <dbReference type="EC" id="2.7.11.1"/>
    </reaction>
    <physiologicalReaction direction="left-to-right" evidence="10">
        <dbReference type="Rhea" id="RHEA:17990"/>
    </physiologicalReaction>
</comment>
<evidence type="ECO:0000313" key="12">
    <source>
        <dbReference type="EMBL" id="CAB3363794.1"/>
    </source>
</evidence>
<dbReference type="Gene3D" id="3.30.200.20">
    <property type="entry name" value="Phosphorylase Kinase, domain 1"/>
    <property type="match status" value="1"/>
</dbReference>
<dbReference type="PANTHER" id="PTHR11042">
    <property type="entry name" value="EUKARYOTIC TRANSLATION INITIATION FACTOR 2-ALPHA KINASE EIF2-ALPHA KINASE -RELATED"/>
    <property type="match status" value="1"/>
</dbReference>
<evidence type="ECO:0000256" key="1">
    <source>
        <dbReference type="ARBA" id="ARBA00012513"/>
    </source>
</evidence>
<name>A0A8S1C7E7_9INSE</name>
<sequence>MTKATEADAKIAMDQSDDVCFEDDYDESSNDSMGYYWNAHSKVGSSSRLLNDFDDFCLIARGGCGVVFKATNKTDGKDYAIKLVCKGQIDDALKEVKIHAELNHCCVVNYKTCWIESSLMLRELLESSSQQGPEDYSSEESEPVLFENWPDQSNDISFEDSKTIIPEDDGKWHDPDDIMLVIQMELGGQTLREWLDNPRPSDISQELWFTYRRLRVLMIFWEVMIGIEHIHLKGIVHHDIKPANILVMQGLGIKIGDFGLSCRGERGANIHPGLGTELYADPQQYKHGLCSSKCDIYSAGLILLEMLLSPFDTISERYDVLLSAKHLGKIPSMISSELSDLIGAMIDADLERRPSASEMKDLLVTLMIPIAEEIYSELMKAMTTAIVLKLNTSDPTTQAGPVTGSAAFMLNILDDLTAIGFIKQNEYAQNTAGLTCKEMQRQKELEVKVMLLNKICNPQIL</sequence>
<dbReference type="SUPFAM" id="SSF56112">
    <property type="entry name" value="Protein kinase-like (PK-like)"/>
    <property type="match status" value="1"/>
</dbReference>
<protein>
    <recommendedName>
        <fullName evidence="1">non-specific serine/threonine protein kinase</fullName>
        <ecNumber evidence="1">2.7.11.1</ecNumber>
    </recommendedName>
</protein>
<dbReference type="PROSITE" id="PS50011">
    <property type="entry name" value="PROTEIN_KINASE_DOM"/>
    <property type="match status" value="1"/>
</dbReference>
<evidence type="ECO:0000259" key="11">
    <source>
        <dbReference type="PROSITE" id="PS50011"/>
    </source>
</evidence>
<keyword evidence="6" id="KW-0067">ATP-binding</keyword>
<evidence type="ECO:0000256" key="10">
    <source>
        <dbReference type="ARBA" id="ARBA00048977"/>
    </source>
</evidence>
<dbReference type="AlphaFoldDB" id="A0A8S1C7E7"/>
<keyword evidence="5" id="KW-0418">Kinase</keyword>
<dbReference type="InterPro" id="IPR011009">
    <property type="entry name" value="Kinase-like_dom_sf"/>
</dbReference>
<comment type="catalytic activity">
    <reaction evidence="9">
        <text>L-threonyl-[protein] + ATP = O-phospho-L-threonyl-[protein] + ADP + H(+)</text>
        <dbReference type="Rhea" id="RHEA:46608"/>
        <dbReference type="Rhea" id="RHEA-COMP:11060"/>
        <dbReference type="Rhea" id="RHEA-COMP:11605"/>
        <dbReference type="ChEBI" id="CHEBI:15378"/>
        <dbReference type="ChEBI" id="CHEBI:30013"/>
        <dbReference type="ChEBI" id="CHEBI:30616"/>
        <dbReference type="ChEBI" id="CHEBI:61977"/>
        <dbReference type="ChEBI" id="CHEBI:456216"/>
        <dbReference type="EC" id="2.7.11.1"/>
    </reaction>
    <physiologicalReaction direction="left-to-right" evidence="9">
        <dbReference type="Rhea" id="RHEA:46609"/>
    </physiologicalReaction>
</comment>
<proteinExistence type="inferred from homology"/>
<keyword evidence="7" id="KW-0652">Protein synthesis inhibitor</keyword>
<comment type="similarity">
    <text evidence="8">Belongs to the protein kinase superfamily. Ser/Thr protein kinase family. GCN2 subfamily.</text>
</comment>
<evidence type="ECO:0000256" key="9">
    <source>
        <dbReference type="ARBA" id="ARBA00048659"/>
    </source>
</evidence>
<dbReference type="SMART" id="SM00220">
    <property type="entry name" value="S_TKc"/>
    <property type="match status" value="1"/>
</dbReference>
<dbReference type="PROSITE" id="PS00108">
    <property type="entry name" value="PROTEIN_KINASE_ST"/>
    <property type="match status" value="1"/>
</dbReference>
<keyword evidence="2" id="KW-0723">Serine/threonine-protein kinase</keyword>
<dbReference type="Pfam" id="PF00069">
    <property type="entry name" value="Pkinase"/>
    <property type="match status" value="1"/>
</dbReference>